<keyword evidence="15" id="KW-1185">Reference proteome</keyword>
<dbReference type="Pfam" id="PF25904">
    <property type="entry name" value="Tmrp11_N"/>
    <property type="match status" value="1"/>
</dbReference>
<evidence type="ECO:0000313" key="14">
    <source>
        <dbReference type="EMBL" id="KAJ4459148.1"/>
    </source>
</evidence>
<feature type="domain" description="Ribosomal RNA large subunit methyltransferase K/L-like methyltransferase" evidence="12">
    <location>
        <begin position="199"/>
        <end position="316"/>
    </location>
</feature>
<keyword evidence="6 10" id="KW-0949">S-adenosyl-L-methionine</keyword>
<evidence type="ECO:0000256" key="4">
    <source>
        <dbReference type="ARBA" id="ARBA00022603"/>
    </source>
</evidence>
<evidence type="ECO:0000256" key="7">
    <source>
        <dbReference type="ARBA" id="ARBA00022694"/>
    </source>
</evidence>
<dbReference type="InterPro" id="IPR002052">
    <property type="entry name" value="DNA_methylase_N6_adenine_CS"/>
</dbReference>
<dbReference type="PROSITE" id="PS51627">
    <property type="entry name" value="SAM_MT_TRM11"/>
    <property type="match status" value="1"/>
</dbReference>
<dbReference type="InterPro" id="IPR059073">
    <property type="entry name" value="TRMT11_N"/>
</dbReference>
<dbReference type="InterPro" id="IPR029063">
    <property type="entry name" value="SAM-dependent_MTases_sf"/>
</dbReference>
<evidence type="ECO:0000256" key="1">
    <source>
        <dbReference type="ARBA" id="ARBA00004496"/>
    </source>
</evidence>
<organism evidence="14 15">
    <name type="scientific">Paratrimastix pyriformis</name>
    <dbReference type="NCBI Taxonomy" id="342808"/>
    <lineage>
        <taxon>Eukaryota</taxon>
        <taxon>Metamonada</taxon>
        <taxon>Preaxostyla</taxon>
        <taxon>Paratrimastigidae</taxon>
        <taxon>Paratrimastix</taxon>
    </lineage>
</organism>
<name>A0ABQ8UIU2_9EUKA</name>
<evidence type="ECO:0000256" key="2">
    <source>
        <dbReference type="ARBA" id="ARBA00022490"/>
    </source>
</evidence>
<sequence>MRFLAYFYQELLNFRLPELHSLAEMFHIPISHDPTGPEDEMKPFLWVELPDEEAARKIASRSILLKAFIDVWAFAPTLDALNAQLRSLPAEDFEHRVSPHVNSEGSFRVEVDGYGTGLPFGIPFEKRPAALFQPLFAALPVHGKCRLKNPDRIFWLVEDHGHPQTNKPTGYLDPPELVYYGREVARGPRDLVTRYDLRTRTYIGTTSMKAELSFLVANMAHARPGTLVLDPFAGTGSIILSCAAMGAHVMGSDLDIRCLRGTPDRNVLVNFRDHGLPPPDLFGCDQAHAPWRMMTAPFLDAIVCDPPYGIREGTRKVGPRNNARDKRRRVAKQQPGGSGATSPAPEEQQQPSPVPAPAEAAAEEQEQDESQTPHVSQQVHYPILEVLGDLLDFAARAVIPGGRLCYWLPTTIYYKPSDVPTHPSFTLLSNSEQPLTTKMSRRLITMVKTGPPALGPRLWRTMPAPALPLESPCPPTVARHELDSVADVRSFVFGPRIGPDGLPLAAASPEAAAPKTWFPRTKTQAELSRKRQKKQQKKAAKDAKRIERLRLAAAAAAPAPTAPPQAHPAPAQAPAAPIPTGEQPPAGQGN</sequence>
<evidence type="ECO:0000256" key="10">
    <source>
        <dbReference type="PROSITE-ProRule" id="PRU00959"/>
    </source>
</evidence>
<evidence type="ECO:0000313" key="15">
    <source>
        <dbReference type="Proteomes" id="UP001141327"/>
    </source>
</evidence>
<evidence type="ECO:0000256" key="9">
    <source>
        <dbReference type="ARBA" id="ARBA00066937"/>
    </source>
</evidence>
<evidence type="ECO:0000256" key="5">
    <source>
        <dbReference type="ARBA" id="ARBA00022679"/>
    </source>
</evidence>
<keyword evidence="4 10" id="KW-0489">Methyltransferase</keyword>
<evidence type="ECO:0000259" key="12">
    <source>
        <dbReference type="Pfam" id="PF01170"/>
    </source>
</evidence>
<dbReference type="Pfam" id="PF01170">
    <property type="entry name" value="UPF0020"/>
    <property type="match status" value="1"/>
</dbReference>
<accession>A0ABQ8UIU2</accession>
<dbReference type="PANTHER" id="PTHR13370">
    <property type="entry name" value="RNA METHYLASE-RELATED"/>
    <property type="match status" value="1"/>
</dbReference>
<evidence type="ECO:0000256" key="6">
    <source>
        <dbReference type="ARBA" id="ARBA00022691"/>
    </source>
</evidence>
<evidence type="ECO:0000256" key="3">
    <source>
        <dbReference type="ARBA" id="ARBA00022555"/>
    </source>
</evidence>
<dbReference type="GO" id="GO:0032259">
    <property type="term" value="P:methylation"/>
    <property type="evidence" value="ECO:0007669"/>
    <property type="project" value="UniProtKB-KW"/>
</dbReference>
<dbReference type="Gene3D" id="3.40.50.150">
    <property type="entry name" value="Vaccinia Virus protein VP39"/>
    <property type="match status" value="1"/>
</dbReference>
<feature type="compositionally biased region" description="Basic and acidic residues" evidence="11">
    <location>
        <begin position="539"/>
        <end position="550"/>
    </location>
</feature>
<comment type="subcellular location">
    <subcellularLocation>
        <location evidence="1">Cytoplasm</location>
    </subcellularLocation>
</comment>
<keyword evidence="5 10" id="KW-0808">Transferase</keyword>
<dbReference type="PANTHER" id="PTHR13370:SF3">
    <property type="entry name" value="TRNA (GUANINE(10)-N2)-METHYLTRANSFERASE HOMOLOG"/>
    <property type="match status" value="1"/>
</dbReference>
<keyword evidence="3 10" id="KW-0820">tRNA-binding</keyword>
<reference evidence="14" key="1">
    <citation type="journal article" date="2022" name="bioRxiv">
        <title>Genomics of Preaxostyla Flagellates Illuminates Evolutionary Transitions and the Path Towards Mitochondrial Loss.</title>
        <authorList>
            <person name="Novak L.V.F."/>
            <person name="Treitli S.C."/>
            <person name="Pyrih J."/>
            <person name="Halakuc P."/>
            <person name="Pipaliya S.V."/>
            <person name="Vacek V."/>
            <person name="Brzon O."/>
            <person name="Soukal P."/>
            <person name="Eme L."/>
            <person name="Dacks J.B."/>
            <person name="Karnkowska A."/>
            <person name="Elias M."/>
            <person name="Hampl V."/>
        </authorList>
    </citation>
    <scope>NUCLEOTIDE SEQUENCE</scope>
    <source>
        <strain evidence="14">RCP-MX</strain>
    </source>
</reference>
<comment type="similarity">
    <text evidence="10">Belongs to the class I-like SAM-binding methyltransferase superfamily. TRM11 methyltransferase family.</text>
</comment>
<feature type="compositionally biased region" description="Low complexity" evidence="11">
    <location>
        <begin position="342"/>
        <end position="351"/>
    </location>
</feature>
<feature type="region of interest" description="Disordered" evidence="11">
    <location>
        <begin position="504"/>
        <end position="590"/>
    </location>
</feature>
<proteinExistence type="inferred from homology"/>
<dbReference type="InterPro" id="IPR000241">
    <property type="entry name" value="RlmKL-like_Mtase"/>
</dbReference>
<evidence type="ECO:0000259" key="13">
    <source>
        <dbReference type="Pfam" id="PF25904"/>
    </source>
</evidence>
<dbReference type="SUPFAM" id="SSF53335">
    <property type="entry name" value="S-adenosyl-L-methionine-dependent methyltransferases"/>
    <property type="match status" value="1"/>
</dbReference>
<dbReference type="Proteomes" id="UP001141327">
    <property type="component" value="Unassembled WGS sequence"/>
</dbReference>
<dbReference type="PROSITE" id="PS00092">
    <property type="entry name" value="N6_MTASE"/>
    <property type="match status" value="1"/>
</dbReference>
<feature type="region of interest" description="Disordered" evidence="11">
    <location>
        <begin position="310"/>
        <end position="376"/>
    </location>
</feature>
<evidence type="ECO:0000256" key="11">
    <source>
        <dbReference type="SAM" id="MobiDB-lite"/>
    </source>
</evidence>
<protein>
    <recommendedName>
        <fullName evidence="9">tRNA (guanine(10)-N(2))-methyltransferase</fullName>
        <ecNumber evidence="9">2.1.1.214</ecNumber>
    </recommendedName>
</protein>
<feature type="domain" description="tRNA (guanine(10)-N(2))-methyltransferase TRMT11 N-terminal" evidence="13">
    <location>
        <begin position="1"/>
        <end position="189"/>
    </location>
</feature>
<keyword evidence="7 10" id="KW-0819">tRNA processing</keyword>
<dbReference type="InterPro" id="IPR016691">
    <property type="entry name" value="TRMT11"/>
</dbReference>
<feature type="compositionally biased region" description="Low complexity" evidence="11">
    <location>
        <begin position="504"/>
        <end position="514"/>
    </location>
</feature>
<dbReference type="GO" id="GO:0008168">
    <property type="term" value="F:methyltransferase activity"/>
    <property type="evidence" value="ECO:0007669"/>
    <property type="project" value="UniProtKB-KW"/>
</dbReference>
<dbReference type="EMBL" id="JAPMOS010000022">
    <property type="protein sequence ID" value="KAJ4459148.1"/>
    <property type="molecule type" value="Genomic_DNA"/>
</dbReference>
<dbReference type="EC" id="2.1.1.214" evidence="9"/>
<keyword evidence="2" id="KW-0963">Cytoplasm</keyword>
<evidence type="ECO:0000256" key="8">
    <source>
        <dbReference type="ARBA" id="ARBA00022884"/>
    </source>
</evidence>
<keyword evidence="8 10" id="KW-0694">RNA-binding</keyword>
<gene>
    <name evidence="14" type="ORF">PAPYR_4948</name>
</gene>
<comment type="caution">
    <text evidence="14">The sequence shown here is derived from an EMBL/GenBank/DDBJ whole genome shotgun (WGS) entry which is preliminary data.</text>
</comment>